<evidence type="ECO:0000313" key="3">
    <source>
        <dbReference type="Proteomes" id="UP000317650"/>
    </source>
</evidence>
<feature type="compositionally biased region" description="Gly residues" evidence="1">
    <location>
        <begin position="22"/>
        <end position="32"/>
    </location>
</feature>
<evidence type="ECO:0000313" key="2">
    <source>
        <dbReference type="EMBL" id="THU59747.1"/>
    </source>
</evidence>
<protein>
    <submittedName>
        <fullName evidence="2">Uncharacterized protein</fullName>
    </submittedName>
</protein>
<feature type="region of interest" description="Disordered" evidence="1">
    <location>
        <begin position="18"/>
        <end position="43"/>
    </location>
</feature>
<reference evidence="2 3" key="1">
    <citation type="journal article" date="2019" name="Nat. Plants">
        <title>Genome sequencing of Musa balbisiana reveals subgenome evolution and function divergence in polyploid bananas.</title>
        <authorList>
            <person name="Yao X."/>
        </authorList>
    </citation>
    <scope>NUCLEOTIDE SEQUENCE [LARGE SCALE GENOMIC DNA]</scope>
    <source>
        <strain evidence="3">cv. DH-PKW</strain>
        <tissue evidence="2">Leaves</tissue>
    </source>
</reference>
<dbReference type="Proteomes" id="UP000317650">
    <property type="component" value="Chromosome 7"/>
</dbReference>
<proteinExistence type="predicted"/>
<evidence type="ECO:0000256" key="1">
    <source>
        <dbReference type="SAM" id="MobiDB-lite"/>
    </source>
</evidence>
<organism evidence="2 3">
    <name type="scientific">Musa balbisiana</name>
    <name type="common">Banana</name>
    <dbReference type="NCBI Taxonomy" id="52838"/>
    <lineage>
        <taxon>Eukaryota</taxon>
        <taxon>Viridiplantae</taxon>
        <taxon>Streptophyta</taxon>
        <taxon>Embryophyta</taxon>
        <taxon>Tracheophyta</taxon>
        <taxon>Spermatophyta</taxon>
        <taxon>Magnoliopsida</taxon>
        <taxon>Liliopsida</taxon>
        <taxon>Zingiberales</taxon>
        <taxon>Musaceae</taxon>
        <taxon>Musa</taxon>
    </lineage>
</organism>
<comment type="caution">
    <text evidence="2">The sequence shown here is derived from an EMBL/GenBank/DDBJ whole genome shotgun (WGS) entry which is preliminary data.</text>
</comment>
<gene>
    <name evidence="2" type="ORF">C4D60_Mb07t05330</name>
</gene>
<accession>A0A4S8JD40</accession>
<dbReference type="EMBL" id="PYDT01000005">
    <property type="protein sequence ID" value="THU59747.1"/>
    <property type="molecule type" value="Genomic_DNA"/>
</dbReference>
<keyword evidence="3" id="KW-1185">Reference proteome</keyword>
<sequence>MVGYRPALDECDELENISAEGEGSGIDGGGGTSELAEEEADVVPHVLRNPKLRHRQDVKEGGEVDNLLVDLSGKGLGPEEDESAAAGGAMVKMGLEAVENEKNLAEAKRSQSRERKVNAAVVVISDGEE</sequence>
<name>A0A4S8JD40_MUSBA</name>
<dbReference type="AlphaFoldDB" id="A0A4S8JD40"/>